<evidence type="ECO:0000313" key="2">
    <source>
        <dbReference type="EMBL" id="KCZ86379.1"/>
    </source>
</evidence>
<gene>
    <name evidence="2" type="ORF">HAD_11850</name>
</gene>
<sequence length="160" mass="17343">MSASRARIEKSATAFRSIGEAASELGIETHVIRYWESKFPREVRPVKRPDGRRMFRPQDVDALRAIQILVHERGMTLKGAKALIAEQGMSAVLSGEATLGAGAPAGSSPARDLQKTVAKAFTDESGDALTDARRARLEDALTELSDIKSRIDAVRGRRAA</sequence>
<protein>
    <recommendedName>
        <fullName evidence="1">HTH merR-type domain-containing protein</fullName>
    </recommendedName>
</protein>
<dbReference type="AlphaFoldDB" id="A0A069E8I4"/>
<dbReference type="InterPro" id="IPR009061">
    <property type="entry name" value="DNA-bd_dom_put_sf"/>
</dbReference>
<dbReference type="Pfam" id="PF13411">
    <property type="entry name" value="MerR_1"/>
    <property type="match status" value="1"/>
</dbReference>
<dbReference type="STRING" id="1280949.HAD_11850"/>
<dbReference type="GO" id="GO:0006355">
    <property type="term" value="P:regulation of DNA-templated transcription"/>
    <property type="evidence" value="ECO:0007669"/>
    <property type="project" value="InterPro"/>
</dbReference>
<name>A0A069E8I4_9PROT</name>
<dbReference type="Proteomes" id="UP000027446">
    <property type="component" value="Unassembled WGS sequence"/>
</dbReference>
<dbReference type="PROSITE" id="PS50937">
    <property type="entry name" value="HTH_MERR_2"/>
    <property type="match status" value="1"/>
</dbReference>
<dbReference type="Gene3D" id="1.10.1660.10">
    <property type="match status" value="1"/>
</dbReference>
<reference evidence="2 3" key="1">
    <citation type="journal article" date="2014" name="Antonie Van Leeuwenhoek">
        <title>Hyphomonas beringensis sp. nov. and Hyphomonas chukchiensis sp. nov., isolated from surface seawater of the Bering Sea and Chukchi Sea.</title>
        <authorList>
            <person name="Li C."/>
            <person name="Lai Q."/>
            <person name="Li G."/>
            <person name="Dong C."/>
            <person name="Wang J."/>
            <person name="Liao Y."/>
            <person name="Shao Z."/>
        </authorList>
    </citation>
    <scope>NUCLEOTIDE SEQUENCE [LARGE SCALE GENOMIC DNA]</scope>
    <source>
        <strain evidence="2 3">MHS-3</strain>
    </source>
</reference>
<evidence type="ECO:0000313" key="3">
    <source>
        <dbReference type="Proteomes" id="UP000027446"/>
    </source>
</evidence>
<dbReference type="GO" id="GO:0003677">
    <property type="term" value="F:DNA binding"/>
    <property type="evidence" value="ECO:0007669"/>
    <property type="project" value="InterPro"/>
</dbReference>
<dbReference type="PATRIC" id="fig|1280949.3.peg.2427"/>
<evidence type="ECO:0000259" key="1">
    <source>
        <dbReference type="PROSITE" id="PS50937"/>
    </source>
</evidence>
<accession>A0A069E8I4</accession>
<dbReference type="EMBL" id="ARYH01000001">
    <property type="protein sequence ID" value="KCZ86379.1"/>
    <property type="molecule type" value="Genomic_DNA"/>
</dbReference>
<organism evidence="2 3">
    <name type="scientific">Hyphomonas adhaerens MHS-3</name>
    <dbReference type="NCBI Taxonomy" id="1280949"/>
    <lineage>
        <taxon>Bacteria</taxon>
        <taxon>Pseudomonadati</taxon>
        <taxon>Pseudomonadota</taxon>
        <taxon>Alphaproteobacteria</taxon>
        <taxon>Hyphomonadales</taxon>
        <taxon>Hyphomonadaceae</taxon>
        <taxon>Hyphomonas</taxon>
    </lineage>
</organism>
<dbReference type="RefSeq" id="WP_035572185.1">
    <property type="nucleotide sequence ID" value="NZ_ARYH01000001.1"/>
</dbReference>
<proteinExistence type="predicted"/>
<feature type="domain" description="HTH merR-type" evidence="1">
    <location>
        <begin position="17"/>
        <end position="86"/>
    </location>
</feature>
<dbReference type="eggNOG" id="COG0789">
    <property type="taxonomic scope" value="Bacteria"/>
</dbReference>
<comment type="caution">
    <text evidence="2">The sequence shown here is derived from an EMBL/GenBank/DDBJ whole genome shotgun (WGS) entry which is preliminary data.</text>
</comment>
<dbReference type="SUPFAM" id="SSF46955">
    <property type="entry name" value="Putative DNA-binding domain"/>
    <property type="match status" value="1"/>
</dbReference>
<dbReference type="SMART" id="SM00422">
    <property type="entry name" value="HTH_MERR"/>
    <property type="match status" value="1"/>
</dbReference>
<keyword evidence="3" id="KW-1185">Reference proteome</keyword>
<dbReference type="InterPro" id="IPR000551">
    <property type="entry name" value="MerR-type_HTH_dom"/>
</dbReference>
<dbReference type="CDD" id="cd04765">
    <property type="entry name" value="HTH_MlrA-like_sg2"/>
    <property type="match status" value="1"/>
</dbReference>
<dbReference type="OrthoDB" id="9810140at2"/>